<keyword evidence="5 6" id="KW-0472">Membrane</keyword>
<keyword evidence="2" id="KW-1003">Cell membrane</keyword>
<organism evidence="7 8">
    <name type="scientific">Candidatus Faecalibacterium intestinavium</name>
    <dbReference type="NCBI Taxonomy" id="2838580"/>
    <lineage>
        <taxon>Bacteria</taxon>
        <taxon>Bacillati</taxon>
        <taxon>Bacillota</taxon>
        <taxon>Clostridia</taxon>
        <taxon>Eubacteriales</taxon>
        <taxon>Oscillospiraceae</taxon>
        <taxon>Faecalibacterium</taxon>
    </lineage>
</organism>
<dbReference type="Pfam" id="PF02653">
    <property type="entry name" value="BPD_transp_2"/>
    <property type="match status" value="1"/>
</dbReference>
<dbReference type="AlphaFoldDB" id="A0A9E2KJ94"/>
<dbReference type="GO" id="GO:0005886">
    <property type="term" value="C:plasma membrane"/>
    <property type="evidence" value="ECO:0007669"/>
    <property type="project" value="UniProtKB-SubCell"/>
</dbReference>
<dbReference type="InterPro" id="IPR001851">
    <property type="entry name" value="ABC_transp_permease"/>
</dbReference>
<evidence type="ECO:0000313" key="8">
    <source>
        <dbReference type="Proteomes" id="UP000824178"/>
    </source>
</evidence>
<gene>
    <name evidence="7" type="ORF">H9864_03100</name>
</gene>
<dbReference type="Proteomes" id="UP000824178">
    <property type="component" value="Unassembled WGS sequence"/>
</dbReference>
<evidence type="ECO:0000256" key="5">
    <source>
        <dbReference type="ARBA" id="ARBA00023136"/>
    </source>
</evidence>
<feature type="transmembrane region" description="Helical" evidence="6">
    <location>
        <begin position="223"/>
        <end position="244"/>
    </location>
</feature>
<evidence type="ECO:0000256" key="1">
    <source>
        <dbReference type="ARBA" id="ARBA00004651"/>
    </source>
</evidence>
<reference evidence="7" key="1">
    <citation type="journal article" date="2021" name="PeerJ">
        <title>Extensive microbial diversity within the chicken gut microbiome revealed by metagenomics and culture.</title>
        <authorList>
            <person name="Gilroy R."/>
            <person name="Ravi A."/>
            <person name="Getino M."/>
            <person name="Pursley I."/>
            <person name="Horton D.L."/>
            <person name="Alikhan N.F."/>
            <person name="Baker D."/>
            <person name="Gharbi K."/>
            <person name="Hall N."/>
            <person name="Watson M."/>
            <person name="Adriaenssens E.M."/>
            <person name="Foster-Nyarko E."/>
            <person name="Jarju S."/>
            <person name="Secka A."/>
            <person name="Antonio M."/>
            <person name="Oren A."/>
            <person name="Chaudhuri R.R."/>
            <person name="La Ragione R."/>
            <person name="Hildebrand F."/>
            <person name="Pallen M.J."/>
        </authorList>
    </citation>
    <scope>NUCLEOTIDE SEQUENCE</scope>
    <source>
        <strain evidence="7">742</strain>
    </source>
</reference>
<keyword evidence="4 6" id="KW-1133">Transmembrane helix</keyword>
<dbReference type="InterPro" id="IPR043428">
    <property type="entry name" value="LivM-like"/>
</dbReference>
<dbReference type="PANTHER" id="PTHR30482:SF10">
    <property type="entry name" value="HIGH-AFFINITY BRANCHED-CHAIN AMINO ACID TRANSPORT PROTEIN BRAE"/>
    <property type="match status" value="1"/>
</dbReference>
<evidence type="ECO:0000256" key="2">
    <source>
        <dbReference type="ARBA" id="ARBA00022475"/>
    </source>
</evidence>
<comment type="caution">
    <text evidence="7">The sequence shown here is derived from an EMBL/GenBank/DDBJ whole genome shotgun (WGS) entry which is preliminary data.</text>
</comment>
<feature type="transmembrane region" description="Helical" evidence="6">
    <location>
        <begin position="170"/>
        <end position="191"/>
    </location>
</feature>
<name>A0A9E2KJ94_9FIRM</name>
<feature type="transmembrane region" description="Helical" evidence="6">
    <location>
        <begin position="99"/>
        <end position="124"/>
    </location>
</feature>
<feature type="transmembrane region" description="Helical" evidence="6">
    <location>
        <begin position="12"/>
        <end position="32"/>
    </location>
</feature>
<feature type="transmembrane region" description="Helical" evidence="6">
    <location>
        <begin position="70"/>
        <end position="87"/>
    </location>
</feature>
<comment type="subcellular location">
    <subcellularLocation>
        <location evidence="1">Cell membrane</location>
        <topology evidence="1">Multi-pass membrane protein</topology>
    </subcellularLocation>
</comment>
<protein>
    <submittedName>
        <fullName evidence="7">Branched-chain amino acid ABC transporter permease</fullName>
    </submittedName>
</protein>
<evidence type="ECO:0000313" key="7">
    <source>
        <dbReference type="EMBL" id="MBU3819346.1"/>
    </source>
</evidence>
<dbReference type="PANTHER" id="PTHR30482">
    <property type="entry name" value="HIGH-AFFINITY BRANCHED-CHAIN AMINO ACID TRANSPORT SYSTEM PERMEASE"/>
    <property type="match status" value="1"/>
</dbReference>
<sequence length="341" mass="36975">MYTVKRKTLKMQLRWSINAVLICALFLALNLLTQNVLSTYQNKVLLLVGINMILAVSLNVATGYLGQLPLGHAGFMAVGAYTCALFTKYSPLPENLNGLSFALGLFLGAVMAGVFGILIGIPALRLTGDYLAILTLGFGEIIRITLNNIDDVLGFDLFYGSRGLKNIPKYSNYWTVFLCVVITCFAIHAMMKSRHGRAVLAIRDNEIAAESCGIQTTYYKVMAFSFSAAFAGLAGGLYACYLGVLDPGSFGFMKSIEILVMVVLGGMGSMLGSILSAGVLTILPEALRSFADYRMVIYSLVLVLMMIFRPGGLLGSYDFSLSRIIEKAMNWKSTGKEGADQ</sequence>
<dbReference type="EMBL" id="JAHLFH010000060">
    <property type="protein sequence ID" value="MBU3819346.1"/>
    <property type="molecule type" value="Genomic_DNA"/>
</dbReference>
<feature type="transmembrane region" description="Helical" evidence="6">
    <location>
        <begin position="295"/>
        <end position="317"/>
    </location>
</feature>
<dbReference type="CDD" id="cd06581">
    <property type="entry name" value="TM_PBP1_LivM_like"/>
    <property type="match status" value="1"/>
</dbReference>
<reference evidence="7" key="2">
    <citation type="submission" date="2021-04" db="EMBL/GenBank/DDBJ databases">
        <authorList>
            <person name="Gilroy R."/>
        </authorList>
    </citation>
    <scope>NUCLEOTIDE SEQUENCE</scope>
    <source>
        <strain evidence="7">742</strain>
    </source>
</reference>
<feature type="transmembrane region" description="Helical" evidence="6">
    <location>
        <begin position="256"/>
        <end position="283"/>
    </location>
</feature>
<evidence type="ECO:0000256" key="3">
    <source>
        <dbReference type="ARBA" id="ARBA00022692"/>
    </source>
</evidence>
<evidence type="ECO:0000256" key="4">
    <source>
        <dbReference type="ARBA" id="ARBA00022989"/>
    </source>
</evidence>
<evidence type="ECO:0000256" key="6">
    <source>
        <dbReference type="SAM" id="Phobius"/>
    </source>
</evidence>
<dbReference type="GO" id="GO:0015658">
    <property type="term" value="F:branched-chain amino acid transmembrane transporter activity"/>
    <property type="evidence" value="ECO:0007669"/>
    <property type="project" value="InterPro"/>
</dbReference>
<keyword evidence="3 6" id="KW-0812">Transmembrane</keyword>
<feature type="transmembrane region" description="Helical" evidence="6">
    <location>
        <begin position="44"/>
        <end position="64"/>
    </location>
</feature>
<proteinExistence type="predicted"/>
<accession>A0A9E2KJ94</accession>